<dbReference type="InterPro" id="IPR036875">
    <property type="entry name" value="Znf_CCHC_sf"/>
</dbReference>
<dbReference type="Proteomes" id="UP001168821">
    <property type="component" value="Unassembled WGS sequence"/>
</dbReference>
<feature type="region of interest" description="Disordered" evidence="2">
    <location>
        <begin position="218"/>
        <end position="260"/>
    </location>
</feature>
<feature type="compositionally biased region" description="Basic and acidic residues" evidence="2">
    <location>
        <begin position="248"/>
        <end position="259"/>
    </location>
</feature>
<evidence type="ECO:0000256" key="1">
    <source>
        <dbReference type="PROSITE-ProRule" id="PRU00047"/>
    </source>
</evidence>
<gene>
    <name evidence="4" type="ORF">Zmor_018250</name>
</gene>
<reference evidence="4" key="1">
    <citation type="journal article" date="2023" name="G3 (Bethesda)">
        <title>Whole genome assemblies of Zophobas morio and Tenebrio molitor.</title>
        <authorList>
            <person name="Kaur S."/>
            <person name="Stinson S.A."/>
            <person name="diCenzo G.C."/>
        </authorList>
    </citation>
    <scope>NUCLEOTIDE SEQUENCE</scope>
    <source>
        <strain evidence="4">QUZm001</strain>
    </source>
</reference>
<keyword evidence="5" id="KW-1185">Reference proteome</keyword>
<organism evidence="4 5">
    <name type="scientific">Zophobas morio</name>
    <dbReference type="NCBI Taxonomy" id="2755281"/>
    <lineage>
        <taxon>Eukaryota</taxon>
        <taxon>Metazoa</taxon>
        <taxon>Ecdysozoa</taxon>
        <taxon>Arthropoda</taxon>
        <taxon>Hexapoda</taxon>
        <taxon>Insecta</taxon>
        <taxon>Pterygota</taxon>
        <taxon>Neoptera</taxon>
        <taxon>Endopterygota</taxon>
        <taxon>Coleoptera</taxon>
        <taxon>Polyphaga</taxon>
        <taxon>Cucujiformia</taxon>
        <taxon>Tenebrionidae</taxon>
        <taxon>Zophobas</taxon>
    </lineage>
</organism>
<name>A0AA38ID39_9CUCU</name>
<dbReference type="InterPro" id="IPR001878">
    <property type="entry name" value="Znf_CCHC"/>
</dbReference>
<sequence length="365" mass="41017">MTGDSLVFPTKEQAIVCNAIADLTLTDYVKAIGRIVSPKNVIYAFKLSKERICIYLSATFWVDEVVSNHSSISIKDKGICVRRLINPARRIILSNVCPSIPNRVLENQIKAFGFTTLSQMTVMKAAILDDEDKEYSHVLSSRRQIYVQPSDTVELPSSLVLKFENTNYRIFFIYDDICFKCKLTGHHANECPNLTVEATPNPLSAPTPVALTTTDLHSFNAPASSNKRPHTDDVDEETSEPNSLDLSLDGKSKKLKASDSTESLTPMSDLLLPARELITEKHDIFPLDFNQTVEFMGKAHGEKDILPLIYKYTDDAEGIVNQLYEIYTVLDHKSIKNRCIKVQRKIRKAINATKARFYQPGINQG</sequence>
<protein>
    <recommendedName>
        <fullName evidence="3">CCHC-type domain-containing protein</fullName>
    </recommendedName>
</protein>
<dbReference type="GO" id="GO:0008270">
    <property type="term" value="F:zinc ion binding"/>
    <property type="evidence" value="ECO:0007669"/>
    <property type="project" value="UniProtKB-KW"/>
</dbReference>
<dbReference type="Gene3D" id="4.10.60.10">
    <property type="entry name" value="Zinc finger, CCHC-type"/>
    <property type="match status" value="1"/>
</dbReference>
<feature type="domain" description="CCHC-type" evidence="3">
    <location>
        <begin position="178"/>
        <end position="193"/>
    </location>
</feature>
<comment type="caution">
    <text evidence="4">The sequence shown here is derived from an EMBL/GenBank/DDBJ whole genome shotgun (WGS) entry which is preliminary data.</text>
</comment>
<dbReference type="EMBL" id="JALNTZ010000005">
    <property type="protein sequence ID" value="KAJ3652271.1"/>
    <property type="molecule type" value="Genomic_DNA"/>
</dbReference>
<evidence type="ECO:0000256" key="2">
    <source>
        <dbReference type="SAM" id="MobiDB-lite"/>
    </source>
</evidence>
<evidence type="ECO:0000313" key="5">
    <source>
        <dbReference type="Proteomes" id="UP001168821"/>
    </source>
</evidence>
<dbReference type="AlphaFoldDB" id="A0AA38ID39"/>
<keyword evidence="1" id="KW-0863">Zinc-finger</keyword>
<keyword evidence="1" id="KW-0862">Zinc</keyword>
<evidence type="ECO:0000313" key="4">
    <source>
        <dbReference type="EMBL" id="KAJ3652271.1"/>
    </source>
</evidence>
<accession>A0AA38ID39</accession>
<proteinExistence type="predicted"/>
<evidence type="ECO:0000259" key="3">
    <source>
        <dbReference type="PROSITE" id="PS50158"/>
    </source>
</evidence>
<dbReference type="SUPFAM" id="SSF57756">
    <property type="entry name" value="Retrovirus zinc finger-like domains"/>
    <property type="match status" value="1"/>
</dbReference>
<dbReference type="PROSITE" id="PS50158">
    <property type="entry name" value="ZF_CCHC"/>
    <property type="match status" value="1"/>
</dbReference>
<dbReference type="GO" id="GO:0003676">
    <property type="term" value="F:nucleic acid binding"/>
    <property type="evidence" value="ECO:0007669"/>
    <property type="project" value="InterPro"/>
</dbReference>
<dbReference type="SMART" id="SM00343">
    <property type="entry name" value="ZnF_C2HC"/>
    <property type="match status" value="1"/>
</dbReference>
<keyword evidence="1" id="KW-0479">Metal-binding</keyword>